<dbReference type="RefSeq" id="WP_386664922.1">
    <property type="nucleotide sequence ID" value="NZ_JBHLTG010000001.1"/>
</dbReference>
<comment type="caution">
    <text evidence="1">The sequence shown here is derived from an EMBL/GenBank/DDBJ whole genome shotgun (WGS) entry which is preliminary data.</text>
</comment>
<dbReference type="Proteomes" id="UP001589896">
    <property type="component" value="Unassembled WGS sequence"/>
</dbReference>
<gene>
    <name evidence="1" type="ORF">ACFFGH_03715</name>
</gene>
<dbReference type="InterPro" id="IPR007922">
    <property type="entry name" value="DciA-like"/>
</dbReference>
<proteinExistence type="predicted"/>
<sequence>MSDSRSTPRRPSVPKQAFDALLGGPAGDPIRRALWLDGLDRRFRPCLPPSLAAHARLANVDGGKLVFVVDAPVWRAKLRLAAPELLDVARSFGLDVQHVVVKTTVAPVAVAEPATRPPVPMSDHAREALRTALASLDVPPEPRTRRGRR</sequence>
<dbReference type="Pfam" id="PF05258">
    <property type="entry name" value="DciA"/>
    <property type="match status" value="1"/>
</dbReference>
<evidence type="ECO:0000313" key="1">
    <source>
        <dbReference type="EMBL" id="MFC0676960.1"/>
    </source>
</evidence>
<evidence type="ECO:0000313" key="2">
    <source>
        <dbReference type="Proteomes" id="UP001589896"/>
    </source>
</evidence>
<organism evidence="1 2">
    <name type="scientific">Lysobacter korlensis</name>
    <dbReference type="NCBI Taxonomy" id="553636"/>
    <lineage>
        <taxon>Bacteria</taxon>
        <taxon>Pseudomonadati</taxon>
        <taxon>Pseudomonadota</taxon>
        <taxon>Gammaproteobacteria</taxon>
        <taxon>Lysobacterales</taxon>
        <taxon>Lysobacteraceae</taxon>
        <taxon>Lysobacter</taxon>
    </lineage>
</organism>
<accession>A0ABV6RIZ4</accession>
<protein>
    <submittedName>
        <fullName evidence="1">DciA family protein</fullName>
    </submittedName>
</protein>
<keyword evidence="2" id="KW-1185">Reference proteome</keyword>
<name>A0ABV6RIZ4_9GAMM</name>
<reference evidence="1 2" key="1">
    <citation type="submission" date="2024-09" db="EMBL/GenBank/DDBJ databases">
        <authorList>
            <person name="Sun Q."/>
            <person name="Mori K."/>
        </authorList>
    </citation>
    <scope>NUCLEOTIDE SEQUENCE [LARGE SCALE GENOMIC DNA]</scope>
    <source>
        <strain evidence="1 2">KCTC 23076</strain>
    </source>
</reference>
<dbReference type="EMBL" id="JBHLTG010000001">
    <property type="protein sequence ID" value="MFC0676960.1"/>
    <property type="molecule type" value="Genomic_DNA"/>
</dbReference>